<evidence type="ECO:0000256" key="7">
    <source>
        <dbReference type="ARBA" id="ARBA00025801"/>
    </source>
</evidence>
<dbReference type="SMART" id="SM00320">
    <property type="entry name" value="WD40"/>
    <property type="match status" value="7"/>
</dbReference>
<keyword evidence="2 11" id="KW-0853">WD repeat</keyword>
<keyword evidence="4" id="KW-0677">Repeat</keyword>
<proteinExistence type="inferred from homology"/>
<reference evidence="13 14" key="1">
    <citation type="submission" date="2021-06" db="EMBL/GenBank/DDBJ databases">
        <authorList>
            <person name="Palmer J.M."/>
        </authorList>
    </citation>
    <scope>NUCLEOTIDE SEQUENCE [LARGE SCALE GENOMIC DNA]</scope>
    <source>
        <strain evidence="13 14">MEX-2019</strain>
        <tissue evidence="13">Muscle</tissue>
    </source>
</reference>
<comment type="caution">
    <text evidence="13">The sequence shown here is derived from an EMBL/GenBank/DDBJ whole genome shotgun (WGS) entry which is preliminary data.</text>
</comment>
<feature type="repeat" description="WD" evidence="11">
    <location>
        <begin position="435"/>
        <end position="476"/>
    </location>
</feature>
<dbReference type="SUPFAM" id="SSF50978">
    <property type="entry name" value="WD40 repeat-like"/>
    <property type="match status" value="1"/>
</dbReference>
<evidence type="ECO:0000256" key="8">
    <source>
        <dbReference type="ARBA" id="ARBA00026184"/>
    </source>
</evidence>
<keyword evidence="3" id="KW-0507">mRNA processing</keyword>
<keyword evidence="5" id="KW-0508">mRNA splicing</keyword>
<evidence type="ECO:0000256" key="9">
    <source>
        <dbReference type="ARBA" id="ARBA00031988"/>
    </source>
</evidence>
<dbReference type="PANTHER" id="PTHR22848">
    <property type="entry name" value="WD40 REPEAT PROTEIN"/>
    <property type="match status" value="1"/>
</dbReference>
<dbReference type="GO" id="GO:0000398">
    <property type="term" value="P:mRNA splicing, via spliceosome"/>
    <property type="evidence" value="ECO:0007669"/>
    <property type="project" value="InterPro"/>
</dbReference>
<keyword evidence="13" id="KW-0418">Kinase</keyword>
<dbReference type="Gene3D" id="2.130.10.10">
    <property type="entry name" value="YVTN repeat-like/Quinoprotein amine dehydrogenase"/>
    <property type="match status" value="1"/>
</dbReference>
<dbReference type="Pfam" id="PF17814">
    <property type="entry name" value="LisH_TPL"/>
    <property type="match status" value="1"/>
</dbReference>
<evidence type="ECO:0000256" key="2">
    <source>
        <dbReference type="ARBA" id="ARBA00022574"/>
    </source>
</evidence>
<evidence type="ECO:0000256" key="1">
    <source>
        <dbReference type="ARBA" id="ARBA00004324"/>
    </source>
</evidence>
<dbReference type="Proteomes" id="UP001311232">
    <property type="component" value="Unassembled WGS sequence"/>
</dbReference>
<evidence type="ECO:0000256" key="6">
    <source>
        <dbReference type="ARBA" id="ARBA00023242"/>
    </source>
</evidence>
<evidence type="ECO:0000313" key="14">
    <source>
        <dbReference type="Proteomes" id="UP001311232"/>
    </source>
</evidence>
<dbReference type="PROSITE" id="PS50897">
    <property type="entry name" value="CTLH"/>
    <property type="match status" value="1"/>
</dbReference>
<dbReference type="PROSITE" id="PS50082">
    <property type="entry name" value="WD_REPEATS_2"/>
    <property type="match status" value="5"/>
</dbReference>
<dbReference type="PROSITE" id="PS50294">
    <property type="entry name" value="WD_REPEATS_REGION"/>
    <property type="match status" value="5"/>
</dbReference>
<feature type="repeat" description="WD" evidence="11">
    <location>
        <begin position="350"/>
        <end position="391"/>
    </location>
</feature>
<dbReference type="InterPro" id="IPR015943">
    <property type="entry name" value="WD40/YVTN_repeat-like_dom_sf"/>
</dbReference>
<evidence type="ECO:0000256" key="4">
    <source>
        <dbReference type="ARBA" id="ARBA00022737"/>
    </source>
</evidence>
<dbReference type="SMART" id="SM00667">
    <property type="entry name" value="LisH"/>
    <property type="match status" value="1"/>
</dbReference>
<dbReference type="PROSITE" id="PS50896">
    <property type="entry name" value="LISH"/>
    <property type="match status" value="1"/>
</dbReference>
<comment type="subunit">
    <text evidence="10">Component of the spliceosome B complex. Interacts with IK.</text>
</comment>
<sequence length="601" mass="67653">MFLSHEDLSVVLMLLGLQLPHPRTQRARKHLCVTSHVLGLPPHTRKDHTKRKETARAVGGLRPADFTWLQREALRAKPPQRQSGAAAAGGNIPKMAVELEPTDVIRLIMQYLKENNLYRTLTTLQEETTVSLNTVQSIESFIEDIYRGHWDSVLLAIESLKLPDNTLIDLYEQVVLELIEMREVGAARSLLRQTDPMIMLKQTQPERYAHLEKLLTCPYFDPHEAYPRGGSKEKRRRAIAEALAREVSVVPPSRLIGLLEQVSYMKINPGYLSPEIDTSACKKQHVEKESFPTQLYRHIKFGRRSHLECARFSPNGKYLITGSVDGLIEVWNFNSGKICKDLKYQAQESFMMMDDAVLCMSFSQNADILATGAQNGKIKVWKIQSGLCVRGFEHAHNKGVTCLSFSKDSDQILSASFDQTVRIHELRSGKTLQELNGHSSSVNDACFTQDGAHIISASSNGTVKIWNTKSCECVHTFKSQSMTSDVPVNNVIPLPQNPEEFVVCNQSNTVVIMNIHGQTVKTFCSEQPEQAGFVCCALSPHGEWIYCVGENCVLYCFNYKTGRLEKTLTVHQKDVIGIAHHPHENLIATYSEDGLLRLWKP</sequence>
<evidence type="ECO:0000313" key="13">
    <source>
        <dbReference type="EMBL" id="KAK5602158.1"/>
    </source>
</evidence>
<comment type="similarity">
    <text evidence="7">Belongs to the WD repeat SMU1 family.</text>
</comment>
<dbReference type="SMART" id="SM00668">
    <property type="entry name" value="CTLH"/>
    <property type="match status" value="1"/>
</dbReference>
<feature type="repeat" description="WD" evidence="11">
    <location>
        <begin position="393"/>
        <end position="434"/>
    </location>
</feature>
<gene>
    <name evidence="13" type="primary">SMU1</name>
    <name evidence="13" type="ORF">CRENBAI_016159</name>
</gene>
<evidence type="ECO:0000259" key="12">
    <source>
        <dbReference type="PROSITE" id="PS50897"/>
    </source>
</evidence>
<organism evidence="13 14">
    <name type="scientific">Crenichthys baileyi</name>
    <name type="common">White River springfish</name>
    <dbReference type="NCBI Taxonomy" id="28760"/>
    <lineage>
        <taxon>Eukaryota</taxon>
        <taxon>Metazoa</taxon>
        <taxon>Chordata</taxon>
        <taxon>Craniata</taxon>
        <taxon>Vertebrata</taxon>
        <taxon>Euteleostomi</taxon>
        <taxon>Actinopterygii</taxon>
        <taxon>Neopterygii</taxon>
        <taxon>Teleostei</taxon>
        <taxon>Neoteleostei</taxon>
        <taxon>Acanthomorphata</taxon>
        <taxon>Ovalentaria</taxon>
        <taxon>Atherinomorphae</taxon>
        <taxon>Cyprinodontiformes</taxon>
        <taxon>Goodeidae</taxon>
        <taxon>Crenichthys</taxon>
    </lineage>
</organism>
<keyword evidence="13" id="KW-0808">Transferase</keyword>
<accession>A0AAV9QYE9</accession>
<dbReference type="InterPro" id="IPR036322">
    <property type="entry name" value="WD40_repeat_dom_sf"/>
</dbReference>
<feature type="repeat" description="WD" evidence="11">
    <location>
        <begin position="300"/>
        <end position="341"/>
    </location>
</feature>
<dbReference type="EMBL" id="JAHHUM010002628">
    <property type="protein sequence ID" value="KAK5602158.1"/>
    <property type="molecule type" value="Genomic_DNA"/>
</dbReference>
<name>A0AAV9QYE9_9TELE</name>
<feature type="repeat" description="WD" evidence="11">
    <location>
        <begin position="568"/>
        <end position="601"/>
    </location>
</feature>
<dbReference type="InterPro" id="IPR054532">
    <property type="entry name" value="TPL_SMU1_LisH-like"/>
</dbReference>
<dbReference type="CDD" id="cd00200">
    <property type="entry name" value="WD40"/>
    <property type="match status" value="1"/>
</dbReference>
<dbReference type="InterPro" id="IPR045184">
    <property type="entry name" value="SMU1"/>
</dbReference>
<dbReference type="PROSITE" id="PS00678">
    <property type="entry name" value="WD_REPEATS_1"/>
    <property type="match status" value="2"/>
</dbReference>
<evidence type="ECO:0000256" key="10">
    <source>
        <dbReference type="ARBA" id="ARBA00046364"/>
    </source>
</evidence>
<keyword evidence="14" id="KW-1185">Reference proteome</keyword>
<dbReference type="GO" id="GO:0016607">
    <property type="term" value="C:nuclear speck"/>
    <property type="evidence" value="ECO:0007669"/>
    <property type="project" value="UniProtKB-SubCell"/>
</dbReference>
<evidence type="ECO:0000256" key="5">
    <source>
        <dbReference type="ARBA" id="ARBA00023187"/>
    </source>
</evidence>
<evidence type="ECO:0000256" key="3">
    <source>
        <dbReference type="ARBA" id="ARBA00022664"/>
    </source>
</evidence>
<dbReference type="InterPro" id="IPR006594">
    <property type="entry name" value="LisH"/>
</dbReference>
<feature type="domain" description="CTLH" evidence="12">
    <location>
        <begin position="134"/>
        <end position="186"/>
    </location>
</feature>
<evidence type="ECO:0000256" key="11">
    <source>
        <dbReference type="PROSITE-ProRule" id="PRU00221"/>
    </source>
</evidence>
<comment type="subcellular location">
    <subcellularLocation>
        <location evidence="1">Nucleus speckle</location>
    </subcellularLocation>
</comment>
<dbReference type="InterPro" id="IPR019775">
    <property type="entry name" value="WD40_repeat_CS"/>
</dbReference>
<dbReference type="InterPro" id="IPR001680">
    <property type="entry name" value="WD40_rpt"/>
</dbReference>
<keyword evidence="6" id="KW-0539">Nucleus</keyword>
<dbReference type="AlphaFoldDB" id="A0AAV9QYE9"/>
<dbReference type="GO" id="GO:0016301">
    <property type="term" value="F:kinase activity"/>
    <property type="evidence" value="ECO:0007669"/>
    <property type="project" value="UniProtKB-KW"/>
</dbReference>
<protein>
    <recommendedName>
        <fullName evidence="8">WD40 repeat-containing protein SMU1</fullName>
    </recommendedName>
    <alternativeName>
        <fullName evidence="9">Smu-1 suppressor of mec-8 and unc-52 protein homolog</fullName>
    </alternativeName>
</protein>
<dbReference type="InterPro" id="IPR006595">
    <property type="entry name" value="CTLH_C"/>
</dbReference>
<dbReference type="Pfam" id="PF00400">
    <property type="entry name" value="WD40"/>
    <property type="match status" value="5"/>
</dbReference>